<dbReference type="HOGENOM" id="CLU_1803421_0_0_7"/>
<keyword evidence="4" id="KW-1185">Reference proteome</keyword>
<keyword evidence="2" id="KW-0472">Membrane</keyword>
<evidence type="ECO:0000256" key="1">
    <source>
        <dbReference type="SAM" id="MobiDB-lite"/>
    </source>
</evidence>
<protein>
    <submittedName>
        <fullName evidence="3">Uncharacterized protein</fullName>
    </submittedName>
</protein>
<feature type="compositionally biased region" description="Basic and acidic residues" evidence="1">
    <location>
        <begin position="71"/>
        <end position="101"/>
    </location>
</feature>
<organism evidence="3 4">
    <name type="scientific">Geoalkalibacter subterraneus</name>
    <dbReference type="NCBI Taxonomy" id="483547"/>
    <lineage>
        <taxon>Bacteria</taxon>
        <taxon>Pseudomonadati</taxon>
        <taxon>Thermodesulfobacteriota</taxon>
        <taxon>Desulfuromonadia</taxon>
        <taxon>Desulfuromonadales</taxon>
        <taxon>Geoalkalibacteraceae</taxon>
        <taxon>Geoalkalibacter</taxon>
    </lineage>
</organism>
<dbReference type="Proteomes" id="UP000035036">
    <property type="component" value="Chromosome"/>
</dbReference>
<evidence type="ECO:0000313" key="4">
    <source>
        <dbReference type="Proteomes" id="UP000035036"/>
    </source>
</evidence>
<gene>
    <name evidence="3" type="ORF">GSUB_12090</name>
</gene>
<reference evidence="3 4" key="1">
    <citation type="journal article" date="2015" name="Genome Announc.">
        <title>Genomes of Geoalkalibacter ferrihydriticus Z-0531T and Geoalkalibacter subterraneus Red1T, Two Haloalkaliphilic Metal-Reducing Deltaproteobacteria.</title>
        <authorList>
            <person name="Badalamenti J.P."/>
            <person name="Krajmalnik-Brown R."/>
            <person name="Torres C.I."/>
            <person name="Bond D.R."/>
        </authorList>
    </citation>
    <scope>NUCLEOTIDE SEQUENCE [LARGE SCALE GENOMIC DNA]</scope>
    <source>
        <strain evidence="3 4">Red1</strain>
    </source>
</reference>
<dbReference type="EMBL" id="CP010311">
    <property type="protein sequence ID" value="AJF07158.1"/>
    <property type="molecule type" value="Genomic_DNA"/>
</dbReference>
<evidence type="ECO:0000313" key="3">
    <source>
        <dbReference type="EMBL" id="AJF07158.1"/>
    </source>
</evidence>
<keyword evidence="2" id="KW-1133">Transmembrane helix</keyword>
<feature type="region of interest" description="Disordered" evidence="1">
    <location>
        <begin position="71"/>
        <end position="120"/>
    </location>
</feature>
<dbReference type="KEGG" id="gsb:GSUB_12090"/>
<sequence length="143" mass="16352">MGIRYFTIAQKIAAGYLLVSLFCLSAVVYALSALSHQTQLNQDLVRVDFATLRNKLVGQVEQFLRGHEQAMDQQLEQKHAQARQELDNERQLNSDLTDRLKGQPGKIQADSDRDREVLPLNTRHASNSWISIDRPALQRNWPN</sequence>
<dbReference type="AlphaFoldDB" id="A0A0B5FIJ1"/>
<dbReference type="OrthoDB" id="9813903at2"/>
<evidence type="ECO:0000256" key="2">
    <source>
        <dbReference type="SAM" id="Phobius"/>
    </source>
</evidence>
<name>A0A0B5FIJ1_9BACT</name>
<accession>A0A0B5FIJ1</accession>
<dbReference type="STRING" id="483547.GSUB_12090"/>
<feature type="transmembrane region" description="Helical" evidence="2">
    <location>
        <begin position="12"/>
        <end position="31"/>
    </location>
</feature>
<dbReference type="RefSeq" id="WP_040200999.1">
    <property type="nucleotide sequence ID" value="NZ_CP010311.1"/>
</dbReference>
<keyword evidence="2" id="KW-0812">Transmembrane</keyword>
<proteinExistence type="predicted"/>